<dbReference type="RefSeq" id="XP_018712496.1">
    <property type="nucleotide sequence ID" value="XM_018854505.1"/>
</dbReference>
<proteinExistence type="predicted"/>
<evidence type="ECO:0000313" key="1">
    <source>
        <dbReference type="EMBL" id="OBA22000.1"/>
    </source>
</evidence>
<keyword evidence="2" id="KW-1185">Reference proteome</keyword>
<dbReference type="Proteomes" id="UP000092555">
    <property type="component" value="Unassembled WGS sequence"/>
</dbReference>
<dbReference type="AlphaFoldDB" id="A0A1A0HDE9"/>
<comment type="caution">
    <text evidence="1">The sequence shown here is derived from an EMBL/GenBank/DDBJ whole genome shotgun (WGS) entry which is preliminary data.</text>
</comment>
<dbReference type="EMBL" id="LXTC01000002">
    <property type="protein sequence ID" value="OBA22000.1"/>
    <property type="molecule type" value="Genomic_DNA"/>
</dbReference>
<sequence>MPWNRVFPPWFFRDTSHADNLAGPDSGVPPLFAKVQTWPGRRGRSRMPVDLTSAVFVFARLKPGGSPARLVESQKNRNRSLRRLSAGTAFQVQATQKLGVSLACGFGLRAVWRTRAECGGTVHLPPGVFHAFDVVHGFHVLEHELIVRGQEVGKGLFDPAYSRG</sequence>
<reference evidence="1 2" key="1">
    <citation type="submission" date="2016-05" db="EMBL/GenBank/DDBJ databases">
        <title>Comparative genomics of biotechnologically important yeasts.</title>
        <authorList>
            <consortium name="DOE Joint Genome Institute"/>
            <person name="Riley R."/>
            <person name="Haridas S."/>
            <person name="Wolfe K.H."/>
            <person name="Lopes M.R."/>
            <person name="Hittinger C.T."/>
            <person name="Goker M."/>
            <person name="Salamov A."/>
            <person name="Wisecaver J."/>
            <person name="Long T.M."/>
            <person name="Aerts A.L."/>
            <person name="Barry K."/>
            <person name="Choi C."/>
            <person name="Clum A."/>
            <person name="Coughlan A.Y."/>
            <person name="Deshpande S."/>
            <person name="Douglass A.P."/>
            <person name="Hanson S.J."/>
            <person name="Klenk H.-P."/>
            <person name="LaButti K."/>
            <person name="Lapidus A."/>
            <person name="Lindquist E."/>
            <person name="Lipzen A."/>
            <person name="Meier-kolthoff J.P."/>
            <person name="Ohm R.A."/>
            <person name="Otillar R.P."/>
            <person name="Pangilinan J."/>
            <person name="Peng Y."/>
            <person name="Rokas A."/>
            <person name="Rosa C.A."/>
            <person name="Scheuner C."/>
            <person name="Sibirny A.A."/>
            <person name="Slot J.C."/>
            <person name="Stielow J.B."/>
            <person name="Sun H."/>
            <person name="Kurtzman C.P."/>
            <person name="Blackwell M."/>
            <person name="Grigoriev I.V."/>
            <person name="Jeffries T.W."/>
        </authorList>
    </citation>
    <scope>NUCLEOTIDE SEQUENCE [LARGE SCALE GENOMIC DNA]</scope>
    <source>
        <strain evidence="1 2">NRRL YB-4993</strain>
    </source>
</reference>
<organism evidence="1 2">
    <name type="scientific">Metschnikowia bicuspidata var. bicuspidata NRRL YB-4993</name>
    <dbReference type="NCBI Taxonomy" id="869754"/>
    <lineage>
        <taxon>Eukaryota</taxon>
        <taxon>Fungi</taxon>
        <taxon>Dikarya</taxon>
        <taxon>Ascomycota</taxon>
        <taxon>Saccharomycotina</taxon>
        <taxon>Pichiomycetes</taxon>
        <taxon>Metschnikowiaceae</taxon>
        <taxon>Metschnikowia</taxon>
    </lineage>
</organism>
<evidence type="ECO:0000313" key="2">
    <source>
        <dbReference type="Proteomes" id="UP000092555"/>
    </source>
</evidence>
<name>A0A1A0HDE9_9ASCO</name>
<dbReference type="GeneID" id="30027481"/>
<accession>A0A1A0HDE9</accession>
<gene>
    <name evidence="1" type="ORF">METBIDRAFT_144466</name>
</gene>
<protein>
    <submittedName>
        <fullName evidence="1">Uncharacterized protein</fullName>
    </submittedName>
</protein>